<dbReference type="InterPro" id="IPR029787">
    <property type="entry name" value="Nucleotide_cyclase"/>
</dbReference>
<feature type="domain" description="GGDEF" evidence="2">
    <location>
        <begin position="1"/>
        <end position="137"/>
    </location>
</feature>
<keyword evidence="4" id="KW-1185">Reference proteome</keyword>
<evidence type="ECO:0000313" key="4">
    <source>
        <dbReference type="Proteomes" id="UP001195903"/>
    </source>
</evidence>
<protein>
    <submittedName>
        <fullName evidence="3">Bifunctional diguanylate cyclase/phosphodiesterase</fullName>
    </submittedName>
</protein>
<dbReference type="PROSITE" id="PS50883">
    <property type="entry name" value="EAL"/>
    <property type="match status" value="1"/>
</dbReference>
<dbReference type="NCBIfam" id="TIGR00254">
    <property type="entry name" value="GGDEF"/>
    <property type="match status" value="1"/>
</dbReference>
<dbReference type="PANTHER" id="PTHR33121">
    <property type="entry name" value="CYCLIC DI-GMP PHOSPHODIESTERASE PDEF"/>
    <property type="match status" value="1"/>
</dbReference>
<dbReference type="CDD" id="cd01949">
    <property type="entry name" value="GGDEF"/>
    <property type="match status" value="1"/>
</dbReference>
<dbReference type="InterPro" id="IPR050706">
    <property type="entry name" value="Cyclic-di-GMP_PDE-like"/>
</dbReference>
<dbReference type="SMART" id="SM00052">
    <property type="entry name" value="EAL"/>
    <property type="match status" value="1"/>
</dbReference>
<dbReference type="Pfam" id="PF00990">
    <property type="entry name" value="GGDEF"/>
    <property type="match status" value="1"/>
</dbReference>
<dbReference type="CDD" id="cd01948">
    <property type="entry name" value="EAL"/>
    <property type="match status" value="1"/>
</dbReference>
<organism evidence="3 4">
    <name type="scientific">Shewanella jiangmenensis</name>
    <dbReference type="NCBI Taxonomy" id="2837387"/>
    <lineage>
        <taxon>Bacteria</taxon>
        <taxon>Pseudomonadati</taxon>
        <taxon>Pseudomonadota</taxon>
        <taxon>Gammaproteobacteria</taxon>
        <taxon>Alteromonadales</taxon>
        <taxon>Shewanellaceae</taxon>
        <taxon>Shewanella</taxon>
    </lineage>
</organism>
<feature type="domain" description="EAL" evidence="1">
    <location>
        <begin position="146"/>
        <end position="400"/>
    </location>
</feature>
<dbReference type="SUPFAM" id="SSF141868">
    <property type="entry name" value="EAL domain-like"/>
    <property type="match status" value="1"/>
</dbReference>
<proteinExistence type="predicted"/>
<comment type="caution">
    <text evidence="3">The sequence shown here is derived from an EMBL/GenBank/DDBJ whole genome shotgun (WGS) entry which is preliminary data.</text>
</comment>
<dbReference type="RefSeq" id="WP_214507253.1">
    <property type="nucleotide sequence ID" value="NZ_JAHEPS010000004.1"/>
</dbReference>
<dbReference type="InterPro" id="IPR035919">
    <property type="entry name" value="EAL_sf"/>
</dbReference>
<dbReference type="EMBL" id="JAHEPS010000004">
    <property type="protein sequence ID" value="MBT1445042.1"/>
    <property type="molecule type" value="Genomic_DNA"/>
</dbReference>
<name>A0ABS5V3L2_9GAMM</name>
<dbReference type="SMART" id="SM00267">
    <property type="entry name" value="GGDEF"/>
    <property type="match status" value="1"/>
</dbReference>
<dbReference type="Gene3D" id="3.20.20.450">
    <property type="entry name" value="EAL domain"/>
    <property type="match status" value="1"/>
</dbReference>
<dbReference type="InterPro" id="IPR000160">
    <property type="entry name" value="GGDEF_dom"/>
</dbReference>
<dbReference type="PROSITE" id="PS50887">
    <property type="entry name" value="GGDEF"/>
    <property type="match status" value="1"/>
</dbReference>
<accession>A0ABS5V3L2</accession>
<dbReference type="InterPro" id="IPR001633">
    <property type="entry name" value="EAL_dom"/>
</dbReference>
<sequence length="408" mass="45563">MGRCFFDLDNFKILNDTMGHDIGDQFLKLVAERLLHSVRGCDLVARLGGDEFVVVMENLAEDEQGAALKAKSAGQKIRTLLNEPFFLDDKSVRTSPSIGVALFADGGGCLDELLKQADVAMYQAKEAGKNGLRFFDPAMQAAVEERVALENDLRQGLRDNQFRLFCQPQVDAQGKLCGGEVLIRWQHPVRGLVMPNHFIPLAEQTDLIIPIGEWVLRRTCETLVEWERHPSLKQISLSVNISVNQIRADDFVERVLSIVNDCGTNPARLMLELTESLMAEDVEGIIFKMNALRENGVRFSVDDFGTGYSSLSYLKRFPLAELKIDQSFVKEIPENQNDAVITEIIIALARQLGLAVLAEGVETMDQFNFLLRNGCGYFQGYLFGKPCAIEFFSSNFANLMAADIRGVR</sequence>
<gene>
    <name evidence="3" type="ORF">KJI95_10980</name>
</gene>
<dbReference type="SUPFAM" id="SSF55073">
    <property type="entry name" value="Nucleotide cyclase"/>
    <property type="match status" value="1"/>
</dbReference>
<evidence type="ECO:0000259" key="1">
    <source>
        <dbReference type="PROSITE" id="PS50883"/>
    </source>
</evidence>
<dbReference type="Gene3D" id="3.30.70.270">
    <property type="match status" value="1"/>
</dbReference>
<dbReference type="Pfam" id="PF00563">
    <property type="entry name" value="EAL"/>
    <property type="match status" value="1"/>
</dbReference>
<reference evidence="3 4" key="1">
    <citation type="submission" date="2021-05" db="EMBL/GenBank/DDBJ databases">
        <title>Shewanella sp. JM162201.</title>
        <authorList>
            <person name="Xu S."/>
            <person name="Li A."/>
        </authorList>
    </citation>
    <scope>NUCLEOTIDE SEQUENCE [LARGE SCALE GENOMIC DNA]</scope>
    <source>
        <strain evidence="3 4">JM162201</strain>
    </source>
</reference>
<dbReference type="InterPro" id="IPR043128">
    <property type="entry name" value="Rev_trsase/Diguanyl_cyclase"/>
</dbReference>
<evidence type="ECO:0000313" key="3">
    <source>
        <dbReference type="EMBL" id="MBT1445042.1"/>
    </source>
</evidence>
<dbReference type="PANTHER" id="PTHR33121:SF70">
    <property type="entry name" value="SIGNALING PROTEIN YKOW"/>
    <property type="match status" value="1"/>
</dbReference>
<dbReference type="Proteomes" id="UP001195903">
    <property type="component" value="Unassembled WGS sequence"/>
</dbReference>
<evidence type="ECO:0000259" key="2">
    <source>
        <dbReference type="PROSITE" id="PS50887"/>
    </source>
</evidence>